<reference evidence="2" key="1">
    <citation type="submission" date="2020-05" db="EMBL/GenBank/DDBJ databases">
        <title>Sulfur intermediates as new biogeochemical hubs in an aquatic model microbial ecosystem.</title>
        <authorList>
            <person name="Vigneron A."/>
        </authorList>
    </citation>
    <scope>NUCLEOTIDE SEQUENCE</scope>
    <source>
        <strain evidence="2">Bin.250</strain>
    </source>
</reference>
<dbReference type="AlphaFoldDB" id="A0A973A8W7"/>
<dbReference type="SUPFAM" id="SSF56601">
    <property type="entry name" value="beta-lactamase/transpeptidase-like"/>
    <property type="match status" value="1"/>
</dbReference>
<sequence length="385" mass="41816">MDITIQGEVATGFEAVKQTFQDLWLDVEVGASFCAYYQGEKVVDLWGGFTDPEMTQPWQADTLVNVYSTTKGMAALALAVLVDEGKINYADTVSQHWPEFGAAGKQNVTVAQMLSHQAGLCGIETRIEVADLYDWQKMTNLLAAQRPLWPLGEGTGYHAITWGYLPGELIRRITGKSLGQFFNEKIAAPLNADFYIGLPNSELARCAAMIGPNRARKQPAPGPKVTAPPLFAIAQQNPVISPFRDVSSSAWRQAEIPAANGQANARGIAKIYSTLAMGGQFPGGQLISRRALQAATQLEIDSPVDRVLNKPMHWARGFMRNSRQEFGPHEQAFGHDGAGGSTGFADPVEQVAIGYAMNQMRSDGDAVPRATLLSRIVYDCIAKNV</sequence>
<evidence type="ECO:0000259" key="1">
    <source>
        <dbReference type="Pfam" id="PF00144"/>
    </source>
</evidence>
<dbReference type="Gene3D" id="3.40.710.10">
    <property type="entry name" value="DD-peptidase/beta-lactamase superfamily"/>
    <property type="match status" value="1"/>
</dbReference>
<dbReference type="Pfam" id="PF00144">
    <property type="entry name" value="Beta-lactamase"/>
    <property type="match status" value="1"/>
</dbReference>
<organism evidence="2 3">
    <name type="scientific">SAR86 cluster bacterium</name>
    <dbReference type="NCBI Taxonomy" id="2030880"/>
    <lineage>
        <taxon>Bacteria</taxon>
        <taxon>Pseudomonadati</taxon>
        <taxon>Pseudomonadota</taxon>
        <taxon>Gammaproteobacteria</taxon>
        <taxon>SAR86 cluster</taxon>
    </lineage>
</organism>
<gene>
    <name evidence="2" type="ORF">HQ497_07250</name>
</gene>
<feature type="domain" description="Beta-lactamase-related" evidence="1">
    <location>
        <begin position="29"/>
        <end position="372"/>
    </location>
</feature>
<dbReference type="InterPro" id="IPR001466">
    <property type="entry name" value="Beta-lactam-related"/>
</dbReference>
<comment type="caution">
    <text evidence="2">The sequence shown here is derived from an EMBL/GenBank/DDBJ whole genome shotgun (WGS) entry which is preliminary data.</text>
</comment>
<evidence type="ECO:0000313" key="2">
    <source>
        <dbReference type="EMBL" id="NQV65143.1"/>
    </source>
</evidence>
<dbReference type="PANTHER" id="PTHR43319">
    <property type="entry name" value="BETA-LACTAMASE-RELATED"/>
    <property type="match status" value="1"/>
</dbReference>
<accession>A0A973A8W7</accession>
<dbReference type="Proteomes" id="UP000754644">
    <property type="component" value="Unassembled WGS sequence"/>
</dbReference>
<dbReference type="InterPro" id="IPR052907">
    <property type="entry name" value="Beta-lactamase/esterase"/>
</dbReference>
<protein>
    <submittedName>
        <fullName evidence="2">Beta-lactamase family protein</fullName>
    </submittedName>
</protein>
<dbReference type="EMBL" id="JABMOJ010000271">
    <property type="protein sequence ID" value="NQV65143.1"/>
    <property type="molecule type" value="Genomic_DNA"/>
</dbReference>
<name>A0A973A8W7_9GAMM</name>
<dbReference type="InterPro" id="IPR012338">
    <property type="entry name" value="Beta-lactam/transpept-like"/>
</dbReference>
<proteinExistence type="predicted"/>
<dbReference type="PANTHER" id="PTHR43319:SF3">
    <property type="entry name" value="BETA-LACTAMASE-RELATED DOMAIN-CONTAINING PROTEIN"/>
    <property type="match status" value="1"/>
</dbReference>
<evidence type="ECO:0000313" key="3">
    <source>
        <dbReference type="Proteomes" id="UP000754644"/>
    </source>
</evidence>